<dbReference type="InterPro" id="IPR036291">
    <property type="entry name" value="NAD(P)-bd_dom_sf"/>
</dbReference>
<dbReference type="InterPro" id="IPR002347">
    <property type="entry name" value="SDR_fam"/>
</dbReference>
<dbReference type="Gene3D" id="3.40.50.720">
    <property type="entry name" value="NAD(P)-binding Rossmann-like Domain"/>
    <property type="match status" value="1"/>
</dbReference>
<organism evidence="2 3">
    <name type="scientific">Seiridium unicorne</name>
    <dbReference type="NCBI Taxonomy" id="138068"/>
    <lineage>
        <taxon>Eukaryota</taxon>
        <taxon>Fungi</taxon>
        <taxon>Dikarya</taxon>
        <taxon>Ascomycota</taxon>
        <taxon>Pezizomycotina</taxon>
        <taxon>Sordariomycetes</taxon>
        <taxon>Xylariomycetidae</taxon>
        <taxon>Amphisphaeriales</taxon>
        <taxon>Sporocadaceae</taxon>
        <taxon>Seiridium</taxon>
    </lineage>
</organism>
<dbReference type="EMBL" id="JARVKF010000079">
    <property type="protein sequence ID" value="KAK9423410.1"/>
    <property type="molecule type" value="Genomic_DNA"/>
</dbReference>
<dbReference type="SUPFAM" id="SSF51735">
    <property type="entry name" value="NAD(P)-binding Rossmann-fold domains"/>
    <property type="match status" value="1"/>
</dbReference>
<dbReference type="PANTHER" id="PTHR43544:SF32">
    <property type="entry name" value="CHAIN DEHYDROGENASE, PUTATIVE (AFU_ORTHOLOGUE AFUA_5G01530)-RELATED"/>
    <property type="match status" value="1"/>
</dbReference>
<name>A0ABR2V917_9PEZI</name>
<dbReference type="Pfam" id="PF00106">
    <property type="entry name" value="adh_short"/>
    <property type="match status" value="1"/>
</dbReference>
<dbReference type="PANTHER" id="PTHR43544">
    <property type="entry name" value="SHORT-CHAIN DEHYDROGENASE/REDUCTASE"/>
    <property type="match status" value="1"/>
</dbReference>
<evidence type="ECO:0000313" key="3">
    <source>
        <dbReference type="Proteomes" id="UP001408356"/>
    </source>
</evidence>
<dbReference type="InterPro" id="IPR051468">
    <property type="entry name" value="Fungal_SecMetab_SDRs"/>
</dbReference>
<gene>
    <name evidence="2" type="ORF">SUNI508_04304</name>
</gene>
<protein>
    <submittedName>
        <fullName evidence="2">Uncharacterized protein</fullName>
    </submittedName>
</protein>
<evidence type="ECO:0000313" key="2">
    <source>
        <dbReference type="EMBL" id="KAK9423410.1"/>
    </source>
</evidence>
<accession>A0ABR2V917</accession>
<dbReference type="Proteomes" id="UP001408356">
    <property type="component" value="Unassembled WGS sequence"/>
</dbReference>
<sequence>MAEKRIVLITGGNTGIGYEAVKALLQSDRPYLILMGCRSPDKAKAAIEQLRSEVPNTPSTVEPVQIDIASDESIEKAFAHVKASYDHVDALINNAGGQFDWEYKQGSISLRESWNKAFDVNVSGTHVMTHVFMPLLLKSSDPRLLFVTSGLSSLQNTSNKFYPDASPPPAGWPKSLNFDTMAYRSSKTALNMMMVNWAWRLTEDGVKTWCVSPGFLATGLGNERELLKARGAGHPSIGGNFIKDVVEGLKDADVGKVVHSSGQVQPF</sequence>
<comment type="similarity">
    <text evidence="1">Belongs to the short-chain dehydrogenases/reductases (SDR) family.</text>
</comment>
<keyword evidence="3" id="KW-1185">Reference proteome</keyword>
<dbReference type="PRINTS" id="PR00081">
    <property type="entry name" value="GDHRDH"/>
</dbReference>
<reference evidence="2 3" key="1">
    <citation type="journal article" date="2024" name="J. Plant Pathol.">
        <title>Sequence and assembly of the genome of Seiridium unicorne, isolate CBS 538.82, causal agent of cypress canker disease.</title>
        <authorList>
            <person name="Scali E."/>
            <person name="Rocca G.D."/>
            <person name="Danti R."/>
            <person name="Garbelotto M."/>
            <person name="Barberini S."/>
            <person name="Baroncelli R."/>
            <person name="Emiliani G."/>
        </authorList>
    </citation>
    <scope>NUCLEOTIDE SEQUENCE [LARGE SCALE GENOMIC DNA]</scope>
    <source>
        <strain evidence="2 3">BM-138-508</strain>
    </source>
</reference>
<comment type="caution">
    <text evidence="2">The sequence shown here is derived from an EMBL/GenBank/DDBJ whole genome shotgun (WGS) entry which is preliminary data.</text>
</comment>
<evidence type="ECO:0000256" key="1">
    <source>
        <dbReference type="ARBA" id="ARBA00006484"/>
    </source>
</evidence>
<proteinExistence type="inferred from homology"/>